<dbReference type="AlphaFoldDB" id="A0A3P3Z408"/>
<proteinExistence type="predicted"/>
<organism evidence="1 2">
    <name type="scientific">Leishmania braziliensis MHOM/BR/75/M2904</name>
    <dbReference type="NCBI Taxonomy" id="420245"/>
    <lineage>
        <taxon>Eukaryota</taxon>
        <taxon>Discoba</taxon>
        <taxon>Euglenozoa</taxon>
        <taxon>Kinetoplastea</taxon>
        <taxon>Metakinetoplastina</taxon>
        <taxon>Trypanosomatida</taxon>
        <taxon>Trypanosomatidae</taxon>
        <taxon>Leishmaniinae</taxon>
        <taxon>Leishmania</taxon>
        <taxon>Leishmania braziliensis species complex</taxon>
    </lineage>
</organism>
<accession>A0A3P3Z408</accession>
<evidence type="ECO:0000313" key="1">
    <source>
        <dbReference type="EMBL" id="SYZ64962.1"/>
    </source>
</evidence>
<sequence>MRSPQGRSSPSPCCSHSTMSMRHQVDILTTLSTPFPSFHVTDSTHCDECAYAETHSYPPANTPPTQTPQRVYFQSIRHCPSHGELLSLLSSSSPFFRVSHEEGRAMVKRTSHIDAQACQTKRRRAHSMPLIGDCMYQLAEELRSCDGVVVIDPQACVALREEAAACTALEALSLLLLDNSSEQRTDGMRAHRLTWWGIGVLRSQQSDVAYNCGEEGVSVLWNVVPVVLTVVPWQVELPLRLRDLVLCQGHFASIGECDYGDSDVGPVPDTFVTREAVTLLCGLPRCRIQAISGRFPLFRRVAPSSFSAAPRGVLATDASWSLVSPREVSAAQCAAAAQRHARRLTPFLVGGLSSLMESFASRNDRSAPAECWIAVCYPDGLPRAEAVRDETDSVCCNTTNTSGAVPMHVASVHQSDDFCEAAPFSLLPSHLLCQSLHVAVGWQKILPSSRPLAAEALQRLCSLVDRVALRTGQGVPLTFRTTRCAAQETRTVTMTIQKASSM</sequence>
<dbReference type="Proteomes" id="UP000319462">
    <property type="component" value="Chromosome 19"/>
</dbReference>
<dbReference type="EMBL" id="LS997618">
    <property type="protein sequence ID" value="SYZ64962.1"/>
    <property type="molecule type" value="Genomic_DNA"/>
</dbReference>
<protein>
    <submittedName>
        <fullName evidence="1">Hypothetical_protein</fullName>
    </submittedName>
</protein>
<name>A0A3P3Z408_LEIBR</name>
<evidence type="ECO:0000313" key="2">
    <source>
        <dbReference type="Proteomes" id="UP000319462"/>
    </source>
</evidence>
<reference evidence="1 2" key="1">
    <citation type="submission" date="2018-09" db="EMBL/GenBank/DDBJ databases">
        <authorList>
            <person name="Peiro R."/>
            <person name="Begona"/>
            <person name="Cbmso G."/>
            <person name="Lopez M."/>
            <person name="Gonzalez S."/>
        </authorList>
    </citation>
    <scope>NUCLEOTIDE SEQUENCE [LARGE SCALE GENOMIC DNA]</scope>
</reference>
<gene>
    <name evidence="1" type="ORF">LBRM2904_19.1580</name>
</gene>